<reference evidence="10 11" key="1">
    <citation type="submission" date="2018-12" db="EMBL/GenBank/DDBJ databases">
        <title>Sequencing of bacterial isolates from soil warming experiment in Harvard Forest, Massachusetts, USA.</title>
        <authorList>
            <person name="Deangelis K."/>
        </authorList>
    </citation>
    <scope>NUCLEOTIDE SEQUENCE [LARGE SCALE GENOMIC DNA]</scope>
    <source>
        <strain evidence="10 11">EB153</strain>
    </source>
</reference>
<evidence type="ECO:0000259" key="8">
    <source>
        <dbReference type="Pfam" id="PF02687"/>
    </source>
</evidence>
<evidence type="ECO:0000256" key="7">
    <source>
        <dbReference type="SAM" id="Phobius"/>
    </source>
</evidence>
<feature type="domain" description="MacB-like periplasmic core" evidence="9">
    <location>
        <begin position="19"/>
        <end position="250"/>
    </location>
</feature>
<name>A0A3R9NYN5_9BACT</name>
<comment type="subcellular location">
    <subcellularLocation>
        <location evidence="1">Cell membrane</location>
        <topology evidence="1">Multi-pass membrane protein</topology>
    </subcellularLocation>
</comment>
<dbReference type="InterPro" id="IPR003838">
    <property type="entry name" value="ABC3_permease_C"/>
</dbReference>
<evidence type="ECO:0000256" key="5">
    <source>
        <dbReference type="ARBA" id="ARBA00023136"/>
    </source>
</evidence>
<keyword evidence="4 7" id="KW-1133">Transmembrane helix</keyword>
<organism evidence="10 11">
    <name type="scientific">Edaphobacter aggregans</name>
    <dbReference type="NCBI Taxonomy" id="570835"/>
    <lineage>
        <taxon>Bacteria</taxon>
        <taxon>Pseudomonadati</taxon>
        <taxon>Acidobacteriota</taxon>
        <taxon>Terriglobia</taxon>
        <taxon>Terriglobales</taxon>
        <taxon>Acidobacteriaceae</taxon>
        <taxon>Edaphobacter</taxon>
    </lineage>
</organism>
<evidence type="ECO:0000256" key="3">
    <source>
        <dbReference type="ARBA" id="ARBA00022692"/>
    </source>
</evidence>
<dbReference type="RefSeq" id="WP_125486223.1">
    <property type="nucleotide sequence ID" value="NZ_RSDW01000001.1"/>
</dbReference>
<evidence type="ECO:0000256" key="2">
    <source>
        <dbReference type="ARBA" id="ARBA00022475"/>
    </source>
</evidence>
<feature type="domain" description="ABC3 transporter permease C-terminal" evidence="8">
    <location>
        <begin position="712"/>
        <end position="825"/>
    </location>
</feature>
<keyword evidence="5 7" id="KW-0472">Membrane</keyword>
<evidence type="ECO:0000259" key="9">
    <source>
        <dbReference type="Pfam" id="PF12704"/>
    </source>
</evidence>
<dbReference type="AlphaFoldDB" id="A0A3R9NYN5"/>
<accession>A0A3R9NYN5</accession>
<dbReference type="PANTHER" id="PTHR30572:SF4">
    <property type="entry name" value="ABC TRANSPORTER PERMEASE YTRF"/>
    <property type="match status" value="1"/>
</dbReference>
<keyword evidence="3 7" id="KW-0812">Transmembrane</keyword>
<comment type="caution">
    <text evidence="10">The sequence shown here is derived from an EMBL/GenBank/DDBJ whole genome shotgun (WGS) entry which is preliminary data.</text>
</comment>
<feature type="transmembrane region" description="Helical" evidence="7">
    <location>
        <begin position="300"/>
        <end position="324"/>
    </location>
</feature>
<sequence>MMQDLRYALRQLKKAPAFTLTAILTLALGIGANTAIFTVFNQVLLRMLPVQRPEELVRLSFIGSDRGHISVFGGTDKDFFSYPMYRDLRDKNTVFGGLLANDETQVGAVWKNQPELLSAEIVSGNYFDVLGVKSAAGRLLVPSDDVVKEGSPVVVLSYDYWKTRFNSSSDAVNQTLLINGHPFTIVGVAAAGFSSAINGYTPKIFVPMTMKPQVMPGRDDLEDHRSRWLNIVGRLKPEVSATTAAAAMTTLWRSLRTEELNTMPTISAQFREHFVAKSSIVLTDDAKGFSPLRDSLRTPLMILMVMVLLLAAMTCVNLTSLLLVRASAREREFAVRYALGAARGRILRQMLIEGLLLGTLGGALGLALAPTAAAMLVRRISESGDLPFSVAPTGTVFGFNLALSVGISLLFSMAPAWQMMRPGLNESLRQQSASTLGAAQRFRRTAIAIQIGLSVLLLSGAGLFVRTLHNLKAQDMGMTTDHLVELGISPTMAGYAQKDAIPLQDRIRAVLRGLPGVQVAGGTSDPVLADDDTQSNITIEGYAAKADEDVDVETPWITPGYFAALGIPLIAGRDLAEADTTGAPRVAVVNQSFAVKYFGSPQKALGHSIAQGAGDKVKLDTQIVGVVGDAKQHGVREGVVRTLYRPFAQNLGANNLVFYVRTEQAPEAAENTIRTALHGLDPKLVADSMKTMDEQIDANVSNERMIALLAVSFALVALLTTAVGLYGVLAYATAQRTREIGIRMALGAQRIAVVQLVLMDMVKIAAVGLTVALPVSVALSRFLRSQLFEVQPLDPGTLIACIAVTAIMVIVAAALPAQRAASVEPTQALRME</sequence>
<feature type="domain" description="MacB-like periplasmic core" evidence="9">
    <location>
        <begin position="453"/>
        <end position="675"/>
    </location>
</feature>
<feature type="transmembrane region" description="Helical" evidence="7">
    <location>
        <begin position="446"/>
        <end position="465"/>
    </location>
</feature>
<dbReference type="InterPro" id="IPR025857">
    <property type="entry name" value="MacB_PCD"/>
</dbReference>
<evidence type="ECO:0000256" key="4">
    <source>
        <dbReference type="ARBA" id="ARBA00022989"/>
    </source>
</evidence>
<evidence type="ECO:0000313" key="10">
    <source>
        <dbReference type="EMBL" id="RSL17785.1"/>
    </source>
</evidence>
<evidence type="ECO:0000313" key="11">
    <source>
        <dbReference type="Proteomes" id="UP000269669"/>
    </source>
</evidence>
<dbReference type="InterPro" id="IPR017800">
    <property type="entry name" value="ADOP"/>
</dbReference>
<evidence type="ECO:0000256" key="6">
    <source>
        <dbReference type="ARBA" id="ARBA00038076"/>
    </source>
</evidence>
<feature type="transmembrane region" description="Helical" evidence="7">
    <location>
        <begin position="705"/>
        <end position="732"/>
    </location>
</feature>
<feature type="domain" description="ABC3 transporter permease C-terminal" evidence="8">
    <location>
        <begin position="305"/>
        <end position="421"/>
    </location>
</feature>
<dbReference type="GO" id="GO:0005886">
    <property type="term" value="C:plasma membrane"/>
    <property type="evidence" value="ECO:0007669"/>
    <property type="project" value="UniProtKB-SubCell"/>
</dbReference>
<feature type="transmembrane region" description="Helical" evidence="7">
    <location>
        <begin position="797"/>
        <end position="817"/>
    </location>
</feature>
<dbReference type="InterPro" id="IPR050250">
    <property type="entry name" value="Macrolide_Exporter_MacB"/>
</dbReference>
<dbReference type="Proteomes" id="UP000269669">
    <property type="component" value="Unassembled WGS sequence"/>
</dbReference>
<feature type="transmembrane region" description="Helical" evidence="7">
    <location>
        <begin position="355"/>
        <end position="377"/>
    </location>
</feature>
<comment type="similarity">
    <text evidence="6">Belongs to the ABC-4 integral membrane protein family.</text>
</comment>
<dbReference type="PANTHER" id="PTHR30572">
    <property type="entry name" value="MEMBRANE COMPONENT OF TRANSPORTER-RELATED"/>
    <property type="match status" value="1"/>
</dbReference>
<protein>
    <submittedName>
        <fullName evidence="10">Putative permease</fullName>
    </submittedName>
</protein>
<keyword evidence="2" id="KW-1003">Cell membrane</keyword>
<dbReference type="Pfam" id="PF02687">
    <property type="entry name" value="FtsX"/>
    <property type="match status" value="2"/>
</dbReference>
<dbReference type="NCBIfam" id="TIGR03434">
    <property type="entry name" value="ADOP"/>
    <property type="match status" value="1"/>
</dbReference>
<proteinExistence type="inferred from homology"/>
<keyword evidence="11" id="KW-1185">Reference proteome</keyword>
<gene>
    <name evidence="10" type="ORF">EDE15_3334</name>
</gene>
<dbReference type="Pfam" id="PF12704">
    <property type="entry name" value="MacB_PCD"/>
    <property type="match status" value="2"/>
</dbReference>
<feature type="transmembrane region" description="Helical" evidence="7">
    <location>
        <begin position="753"/>
        <end position="777"/>
    </location>
</feature>
<dbReference type="OrthoDB" id="127154at2"/>
<feature type="transmembrane region" description="Helical" evidence="7">
    <location>
        <begin position="397"/>
        <end position="417"/>
    </location>
</feature>
<dbReference type="EMBL" id="RSDW01000001">
    <property type="protein sequence ID" value="RSL17785.1"/>
    <property type="molecule type" value="Genomic_DNA"/>
</dbReference>
<dbReference type="GO" id="GO:0022857">
    <property type="term" value="F:transmembrane transporter activity"/>
    <property type="evidence" value="ECO:0007669"/>
    <property type="project" value="TreeGrafter"/>
</dbReference>
<evidence type="ECO:0000256" key="1">
    <source>
        <dbReference type="ARBA" id="ARBA00004651"/>
    </source>
</evidence>